<gene>
    <name evidence="1" type="ORF">CDAR_602011</name>
</gene>
<dbReference type="Proteomes" id="UP001054837">
    <property type="component" value="Unassembled WGS sequence"/>
</dbReference>
<protein>
    <submittedName>
        <fullName evidence="1">Uncharacterized protein</fullName>
    </submittedName>
</protein>
<proteinExistence type="predicted"/>
<evidence type="ECO:0000313" key="1">
    <source>
        <dbReference type="EMBL" id="GIY33168.1"/>
    </source>
</evidence>
<comment type="caution">
    <text evidence="1">The sequence shown here is derived from an EMBL/GenBank/DDBJ whole genome shotgun (WGS) entry which is preliminary data.</text>
</comment>
<accession>A0AAV4SND5</accession>
<organism evidence="1 2">
    <name type="scientific">Caerostris darwini</name>
    <dbReference type="NCBI Taxonomy" id="1538125"/>
    <lineage>
        <taxon>Eukaryota</taxon>
        <taxon>Metazoa</taxon>
        <taxon>Ecdysozoa</taxon>
        <taxon>Arthropoda</taxon>
        <taxon>Chelicerata</taxon>
        <taxon>Arachnida</taxon>
        <taxon>Araneae</taxon>
        <taxon>Araneomorphae</taxon>
        <taxon>Entelegynae</taxon>
        <taxon>Araneoidea</taxon>
        <taxon>Araneidae</taxon>
        <taxon>Caerostris</taxon>
    </lineage>
</organism>
<sequence length="106" mass="12000">MSIESDVEIATPAKSFFFYTVFLAIWCRPKLLKTLDFNRVHGSSQHFCGLTGSNEIIKNICVRAQKSLFRTEISSWLSHSCGESISFYSLSKSFLTKGLKRQNGII</sequence>
<reference evidence="1 2" key="1">
    <citation type="submission" date="2021-06" db="EMBL/GenBank/DDBJ databases">
        <title>Caerostris darwini draft genome.</title>
        <authorList>
            <person name="Kono N."/>
            <person name="Arakawa K."/>
        </authorList>
    </citation>
    <scope>NUCLEOTIDE SEQUENCE [LARGE SCALE GENOMIC DNA]</scope>
</reference>
<evidence type="ECO:0000313" key="2">
    <source>
        <dbReference type="Proteomes" id="UP001054837"/>
    </source>
</evidence>
<dbReference type="AlphaFoldDB" id="A0AAV4SND5"/>
<keyword evidence="2" id="KW-1185">Reference proteome</keyword>
<dbReference type="EMBL" id="BPLQ01007908">
    <property type="protein sequence ID" value="GIY33168.1"/>
    <property type="molecule type" value="Genomic_DNA"/>
</dbReference>
<name>A0AAV4SND5_9ARAC</name>